<name>A0A4S8ZWG1_AURPU</name>
<evidence type="ECO:0000313" key="10">
    <source>
        <dbReference type="Proteomes" id="UP000308802"/>
    </source>
</evidence>
<feature type="transmembrane region" description="Helical" evidence="6">
    <location>
        <begin position="87"/>
        <end position="105"/>
    </location>
</feature>
<gene>
    <name evidence="9" type="ORF">D6D19_07598</name>
</gene>
<dbReference type="PANTHER" id="PTHR32100">
    <property type="entry name" value="OMEGA-6 FATTY ACID DESATURASE, CHLOROPLASTIC"/>
    <property type="match status" value="1"/>
</dbReference>
<protein>
    <submittedName>
        <fullName evidence="9">Putative delta-12 desaturase</fullName>
    </submittedName>
</protein>
<dbReference type="InterPro" id="IPR012171">
    <property type="entry name" value="Fatty_acid_desaturase"/>
</dbReference>
<dbReference type="AlphaFoldDB" id="A0A4S8ZWG1"/>
<dbReference type="Proteomes" id="UP000308802">
    <property type="component" value="Unassembled WGS sequence"/>
</dbReference>
<reference evidence="9 10" key="1">
    <citation type="submission" date="2018-10" db="EMBL/GenBank/DDBJ databases">
        <title>Fifty Aureobasidium pullulans genomes reveal a recombining polyextremotolerant generalist.</title>
        <authorList>
            <person name="Gostincar C."/>
            <person name="Turk M."/>
            <person name="Zajc J."/>
            <person name="Gunde-Cimerman N."/>
        </authorList>
    </citation>
    <scope>NUCLEOTIDE SEQUENCE [LARGE SCALE GENOMIC DNA]</scope>
    <source>
        <strain evidence="9 10">EXF-10659</strain>
    </source>
</reference>
<dbReference type="InterPro" id="IPR021863">
    <property type="entry name" value="FAS_N"/>
</dbReference>
<keyword evidence="5 6" id="KW-0472">Membrane</keyword>
<evidence type="ECO:0000256" key="4">
    <source>
        <dbReference type="ARBA" id="ARBA00023002"/>
    </source>
</evidence>
<keyword evidence="4" id="KW-0560">Oxidoreductase</keyword>
<evidence type="ECO:0000259" key="8">
    <source>
        <dbReference type="Pfam" id="PF11960"/>
    </source>
</evidence>
<feature type="transmembrane region" description="Helical" evidence="6">
    <location>
        <begin position="299"/>
        <end position="319"/>
    </location>
</feature>
<dbReference type="GO" id="GO:0006629">
    <property type="term" value="P:lipid metabolic process"/>
    <property type="evidence" value="ECO:0007669"/>
    <property type="project" value="InterPro"/>
</dbReference>
<evidence type="ECO:0000256" key="1">
    <source>
        <dbReference type="ARBA" id="ARBA00004370"/>
    </source>
</evidence>
<feature type="transmembrane region" description="Helical" evidence="6">
    <location>
        <begin position="145"/>
        <end position="165"/>
    </location>
</feature>
<evidence type="ECO:0000256" key="6">
    <source>
        <dbReference type="SAM" id="Phobius"/>
    </source>
</evidence>
<feature type="transmembrane region" description="Helical" evidence="6">
    <location>
        <begin position="111"/>
        <end position="133"/>
    </location>
</feature>
<evidence type="ECO:0000259" key="7">
    <source>
        <dbReference type="Pfam" id="PF00487"/>
    </source>
</evidence>
<comment type="subcellular location">
    <subcellularLocation>
        <location evidence="1">Membrane</location>
    </subcellularLocation>
</comment>
<dbReference type="GO" id="GO:0016020">
    <property type="term" value="C:membrane"/>
    <property type="evidence" value="ECO:0007669"/>
    <property type="project" value="UniProtKB-SubCell"/>
</dbReference>
<dbReference type="GO" id="GO:0016717">
    <property type="term" value="F:oxidoreductase activity, acting on paired donors, with oxidation of a pair of donors resulting in the reduction of molecular oxygen to two molecules of water"/>
    <property type="evidence" value="ECO:0007669"/>
    <property type="project" value="InterPro"/>
</dbReference>
<comment type="caution">
    <text evidence="9">The sequence shown here is derived from an EMBL/GenBank/DDBJ whole genome shotgun (WGS) entry which is preliminary data.</text>
</comment>
<evidence type="ECO:0000313" key="9">
    <source>
        <dbReference type="EMBL" id="THW70816.1"/>
    </source>
</evidence>
<keyword evidence="6" id="KW-1133">Transmembrane helix</keyword>
<organism evidence="9 10">
    <name type="scientific">Aureobasidium pullulans</name>
    <name type="common">Black yeast</name>
    <name type="synonym">Pullularia pullulans</name>
    <dbReference type="NCBI Taxonomy" id="5580"/>
    <lineage>
        <taxon>Eukaryota</taxon>
        <taxon>Fungi</taxon>
        <taxon>Dikarya</taxon>
        <taxon>Ascomycota</taxon>
        <taxon>Pezizomycotina</taxon>
        <taxon>Dothideomycetes</taxon>
        <taxon>Dothideomycetidae</taxon>
        <taxon>Dothideales</taxon>
        <taxon>Saccotheciaceae</taxon>
        <taxon>Aureobasidium</taxon>
    </lineage>
</organism>
<dbReference type="Pfam" id="PF00487">
    <property type="entry name" value="FA_desaturase"/>
    <property type="match status" value="1"/>
</dbReference>
<evidence type="ECO:0000256" key="3">
    <source>
        <dbReference type="ARBA" id="ARBA00009295"/>
    </source>
</evidence>
<feature type="domain" description="Fatty acid desaturase N-terminal" evidence="8">
    <location>
        <begin position="56"/>
        <end position="87"/>
    </location>
</feature>
<feature type="domain" description="Fatty acid desaturase" evidence="7">
    <location>
        <begin position="113"/>
        <end position="396"/>
    </location>
</feature>
<evidence type="ECO:0000256" key="5">
    <source>
        <dbReference type="ARBA" id="ARBA00023136"/>
    </source>
</evidence>
<dbReference type="Pfam" id="PF11960">
    <property type="entry name" value="DUF3474"/>
    <property type="match status" value="1"/>
</dbReference>
<evidence type="ECO:0000256" key="2">
    <source>
        <dbReference type="ARBA" id="ARBA00005189"/>
    </source>
</evidence>
<dbReference type="InterPro" id="IPR005804">
    <property type="entry name" value="FA_desaturase_dom"/>
</dbReference>
<proteinExistence type="inferred from homology"/>
<comment type="similarity">
    <text evidence="3">Belongs to the fatty acid desaturase type 1 family.</text>
</comment>
<feature type="transmembrane region" description="Helical" evidence="6">
    <location>
        <begin position="218"/>
        <end position="238"/>
    </location>
</feature>
<dbReference type="CDD" id="cd03507">
    <property type="entry name" value="Delta12-FADS-like"/>
    <property type="match status" value="1"/>
</dbReference>
<accession>A0A4S8ZWG1</accession>
<dbReference type="EMBL" id="QZAO01000312">
    <property type="protein sequence ID" value="THW70816.1"/>
    <property type="molecule type" value="Genomic_DNA"/>
</dbReference>
<keyword evidence="6" id="KW-0812">Transmembrane</keyword>
<comment type="pathway">
    <text evidence="2">Lipid metabolism.</text>
</comment>
<feature type="transmembrane region" description="Helical" evidence="6">
    <location>
        <begin position="271"/>
        <end position="293"/>
    </location>
</feature>
<sequence length="442" mass="50687">MFNPGWPEARISSSFCTPHIIMYKPTGDVSPPGEVTCVSQRRSRHIDLNGNDFEVPAFTMTDVRNAIPKHCFYRSTTRGLAYVLRDLYYLGLTTYCILTYTPLLANRLQRLVVYAFGTALSGVIMTGIWILAHECGHGAFSERKLVNNLVGLFLHSFLLVPYHSWRICHSQHHKSTSNLEKDNVFVPYTRDAWVKHNYGHDSDPHSIRFAHLTEDSPILTLYYCLLHQILGWPAYMLVNMSGQQAKRGFPYGSHFYFGAQSTLFKEQELPMVLLSDLGVIAMLSLLALCSYMYGWWSVVVFYLIPYLWLNHWVVLITYLQHTDARLPHYGNAQWTFARGAAATIDRDFGFIDTHFFHNIVSTHVCHHMASEIPFYHAKEATVAIRKVMGRHYHVDNDTPLLKAFWITQRDCQFVEETHGADGSGVFLYRNLHGRGASLRNLS</sequence>